<dbReference type="EMBL" id="AP026968">
    <property type="protein sequence ID" value="BDT64717.1"/>
    <property type="molecule type" value="Genomic_DNA"/>
</dbReference>
<dbReference type="NCBIfam" id="NF040897">
    <property type="entry name" value="SPJ_0845_Nterm"/>
    <property type="match status" value="1"/>
</dbReference>
<evidence type="ECO:0000313" key="2">
    <source>
        <dbReference type="EMBL" id="BDT64717.1"/>
    </source>
</evidence>
<evidence type="ECO:0000256" key="1">
    <source>
        <dbReference type="SAM" id="MobiDB-lite"/>
    </source>
</evidence>
<feature type="compositionally biased region" description="Basic and acidic residues" evidence="1">
    <location>
        <begin position="30"/>
        <end position="45"/>
    </location>
</feature>
<protein>
    <submittedName>
        <fullName evidence="2">Uncharacterized protein</fullName>
    </submittedName>
</protein>
<sequence>MAVKFTKQDNLGKMFEEFPKLPDLKQVTFPDDKEKSQSSKEKLDDCFPTTLI</sequence>
<keyword evidence="3" id="KW-1185">Reference proteome</keyword>
<name>A0ABM8CGX5_9STRE</name>
<feature type="region of interest" description="Disordered" evidence="1">
    <location>
        <begin position="28"/>
        <end position="52"/>
    </location>
</feature>
<reference evidence="2 3" key="1">
    <citation type="submission" date="2022-11" db="EMBL/GenBank/DDBJ databases">
        <title>Complete genome sequence of alpha-hemolytic streptococci isolated from Japan.</title>
        <authorList>
            <person name="Morita M."/>
            <person name="Chang B."/>
            <person name="Akeda Y."/>
        </authorList>
    </citation>
    <scope>NUCLEOTIDE SEQUENCE [LARGE SCALE GENOMIC DNA]</scope>
    <source>
        <strain evidence="2 3">SP4011</strain>
    </source>
</reference>
<proteinExistence type="predicted"/>
<gene>
    <name evidence="2" type="ORF">SP4011_11340</name>
</gene>
<dbReference type="InterPro" id="IPR047909">
    <property type="entry name" value="SPJ_0845-like_N"/>
</dbReference>
<accession>A0ABM8CGX5</accession>
<dbReference type="Proteomes" id="UP001378546">
    <property type="component" value="Chromosome"/>
</dbReference>
<evidence type="ECO:0000313" key="3">
    <source>
        <dbReference type="Proteomes" id="UP001378546"/>
    </source>
</evidence>
<dbReference type="RefSeq" id="WP_173282886.1">
    <property type="nucleotide sequence ID" value="NZ_AP026968.1"/>
</dbReference>
<organism evidence="2 3">
    <name type="scientific">Streptococcus parapneumoniae</name>
    <dbReference type="NCBI Taxonomy" id="2993430"/>
    <lineage>
        <taxon>Bacteria</taxon>
        <taxon>Bacillati</taxon>
        <taxon>Bacillota</taxon>
        <taxon>Bacilli</taxon>
        <taxon>Lactobacillales</taxon>
        <taxon>Streptococcaceae</taxon>
        <taxon>Streptococcus</taxon>
        <taxon>Streptococcus thalassemiae group</taxon>
    </lineage>
</organism>